<dbReference type="AlphaFoldDB" id="A0AAD7SHE7"/>
<sequence>MYDQLGMGLLCKGCGAAQWPDGAVLFVTVGQDAISGHARRGPRALSFCLSPAQHPGHQRPGARGRAVENGPAAMWKPARWAPPTLFPGLKVSQ</sequence>
<gene>
    <name evidence="1" type="ORF">AAFF_G00369120</name>
</gene>
<protein>
    <submittedName>
        <fullName evidence="1">Uncharacterized protein</fullName>
    </submittedName>
</protein>
<dbReference type="Proteomes" id="UP001221898">
    <property type="component" value="Unassembled WGS sequence"/>
</dbReference>
<name>A0AAD7SHE7_9TELE</name>
<organism evidence="1 2">
    <name type="scientific">Aldrovandia affinis</name>
    <dbReference type="NCBI Taxonomy" id="143900"/>
    <lineage>
        <taxon>Eukaryota</taxon>
        <taxon>Metazoa</taxon>
        <taxon>Chordata</taxon>
        <taxon>Craniata</taxon>
        <taxon>Vertebrata</taxon>
        <taxon>Euteleostomi</taxon>
        <taxon>Actinopterygii</taxon>
        <taxon>Neopterygii</taxon>
        <taxon>Teleostei</taxon>
        <taxon>Notacanthiformes</taxon>
        <taxon>Halosauridae</taxon>
        <taxon>Aldrovandia</taxon>
    </lineage>
</organism>
<keyword evidence="2" id="KW-1185">Reference proteome</keyword>
<proteinExistence type="predicted"/>
<reference evidence="1" key="1">
    <citation type="journal article" date="2023" name="Science">
        <title>Genome structures resolve the early diversification of teleost fishes.</title>
        <authorList>
            <person name="Parey E."/>
            <person name="Louis A."/>
            <person name="Montfort J."/>
            <person name="Bouchez O."/>
            <person name="Roques C."/>
            <person name="Iampietro C."/>
            <person name="Lluch J."/>
            <person name="Castinel A."/>
            <person name="Donnadieu C."/>
            <person name="Desvignes T."/>
            <person name="Floi Bucao C."/>
            <person name="Jouanno E."/>
            <person name="Wen M."/>
            <person name="Mejri S."/>
            <person name="Dirks R."/>
            <person name="Jansen H."/>
            <person name="Henkel C."/>
            <person name="Chen W.J."/>
            <person name="Zahm M."/>
            <person name="Cabau C."/>
            <person name="Klopp C."/>
            <person name="Thompson A.W."/>
            <person name="Robinson-Rechavi M."/>
            <person name="Braasch I."/>
            <person name="Lecointre G."/>
            <person name="Bobe J."/>
            <person name="Postlethwait J.H."/>
            <person name="Berthelot C."/>
            <person name="Roest Crollius H."/>
            <person name="Guiguen Y."/>
        </authorList>
    </citation>
    <scope>NUCLEOTIDE SEQUENCE</scope>
    <source>
        <strain evidence="1">NC1722</strain>
    </source>
</reference>
<accession>A0AAD7SHE7</accession>
<evidence type="ECO:0000313" key="1">
    <source>
        <dbReference type="EMBL" id="KAJ8402423.1"/>
    </source>
</evidence>
<dbReference type="EMBL" id="JAINUG010000064">
    <property type="protein sequence ID" value="KAJ8402423.1"/>
    <property type="molecule type" value="Genomic_DNA"/>
</dbReference>
<comment type="caution">
    <text evidence="1">The sequence shown here is derived from an EMBL/GenBank/DDBJ whole genome shotgun (WGS) entry which is preliminary data.</text>
</comment>
<evidence type="ECO:0000313" key="2">
    <source>
        <dbReference type="Proteomes" id="UP001221898"/>
    </source>
</evidence>